<keyword evidence="6" id="KW-0067">ATP-binding</keyword>
<name>A0A7J7FAB9_DICBM</name>
<dbReference type="AlphaFoldDB" id="A0A7J7FAB9"/>
<evidence type="ECO:0000256" key="1">
    <source>
        <dbReference type="ARBA" id="ARBA00012513"/>
    </source>
</evidence>
<dbReference type="GO" id="GO:0004674">
    <property type="term" value="F:protein serine/threonine kinase activity"/>
    <property type="evidence" value="ECO:0007669"/>
    <property type="project" value="UniProtKB-KW"/>
</dbReference>
<dbReference type="InterPro" id="IPR000719">
    <property type="entry name" value="Prot_kinase_dom"/>
</dbReference>
<evidence type="ECO:0000256" key="5">
    <source>
        <dbReference type="ARBA" id="ARBA00022777"/>
    </source>
</evidence>
<comment type="caution">
    <text evidence="8">The sequence shown here is derived from an EMBL/GenBank/DDBJ whole genome shotgun (WGS) entry which is preliminary data.</text>
</comment>
<dbReference type="EC" id="2.7.11.1" evidence="1"/>
<dbReference type="Proteomes" id="UP000551758">
    <property type="component" value="Unassembled WGS sequence"/>
</dbReference>
<keyword evidence="2" id="KW-0723">Serine/threonine-protein kinase</keyword>
<dbReference type="GO" id="GO:0005524">
    <property type="term" value="F:ATP binding"/>
    <property type="evidence" value="ECO:0007669"/>
    <property type="project" value="UniProtKB-KW"/>
</dbReference>
<evidence type="ECO:0000259" key="7">
    <source>
        <dbReference type="PROSITE" id="PS50011"/>
    </source>
</evidence>
<dbReference type="SUPFAM" id="SSF56112">
    <property type="entry name" value="Protein kinase-like (PK-like)"/>
    <property type="match status" value="1"/>
</dbReference>
<feature type="domain" description="Protein kinase" evidence="7">
    <location>
        <begin position="1"/>
        <end position="110"/>
    </location>
</feature>
<dbReference type="PANTHER" id="PTHR24346">
    <property type="entry name" value="MAP/MICROTUBULE AFFINITY-REGULATING KINASE"/>
    <property type="match status" value="1"/>
</dbReference>
<organism evidence="8 9">
    <name type="scientific">Diceros bicornis minor</name>
    <name type="common">South-central black rhinoceros</name>
    <dbReference type="NCBI Taxonomy" id="77932"/>
    <lineage>
        <taxon>Eukaryota</taxon>
        <taxon>Metazoa</taxon>
        <taxon>Chordata</taxon>
        <taxon>Craniata</taxon>
        <taxon>Vertebrata</taxon>
        <taxon>Euteleostomi</taxon>
        <taxon>Mammalia</taxon>
        <taxon>Eutheria</taxon>
        <taxon>Laurasiatheria</taxon>
        <taxon>Perissodactyla</taxon>
        <taxon>Rhinocerotidae</taxon>
        <taxon>Diceros</taxon>
    </lineage>
</organism>
<dbReference type="EMBL" id="JACDTQ010000823">
    <property type="protein sequence ID" value="KAF5925022.1"/>
    <property type="molecule type" value="Genomic_DNA"/>
</dbReference>
<keyword evidence="3" id="KW-0808">Transferase</keyword>
<evidence type="ECO:0000256" key="2">
    <source>
        <dbReference type="ARBA" id="ARBA00022527"/>
    </source>
</evidence>
<proteinExistence type="predicted"/>
<dbReference type="GO" id="GO:0035556">
    <property type="term" value="P:intracellular signal transduction"/>
    <property type="evidence" value="ECO:0007669"/>
    <property type="project" value="TreeGrafter"/>
</dbReference>
<dbReference type="InterPro" id="IPR011009">
    <property type="entry name" value="Kinase-like_dom_sf"/>
</dbReference>
<dbReference type="Gene3D" id="1.10.510.10">
    <property type="entry name" value="Transferase(Phosphotransferase) domain 1"/>
    <property type="match status" value="2"/>
</dbReference>
<sequence length="110" mass="12477">MMTLSHPNIVQLFEVIETQETFYLVTEYASEGEMFEYLLGPGHIEEKQACGKFHQGPRPENLLLDADLNVKIVDFGSGNKFTCGNKLDTFCGSPPYTAWNFSEVIKLLWP</sequence>
<dbReference type="Pfam" id="PF00069">
    <property type="entry name" value="Pkinase"/>
    <property type="match status" value="1"/>
</dbReference>
<accession>A0A7J7FAB9</accession>
<dbReference type="GO" id="GO:0005737">
    <property type="term" value="C:cytoplasm"/>
    <property type="evidence" value="ECO:0007669"/>
    <property type="project" value="TreeGrafter"/>
</dbReference>
<protein>
    <recommendedName>
        <fullName evidence="1">non-specific serine/threonine protein kinase</fullName>
        <ecNumber evidence="1">2.7.11.1</ecNumber>
    </recommendedName>
</protein>
<keyword evidence="4" id="KW-0547">Nucleotide-binding</keyword>
<gene>
    <name evidence="8" type="ORF">HPG69_008698</name>
</gene>
<keyword evidence="5" id="KW-0418">Kinase</keyword>
<dbReference type="PANTHER" id="PTHR24346:SF82">
    <property type="entry name" value="KP78A-RELATED"/>
    <property type="match status" value="1"/>
</dbReference>
<dbReference type="PROSITE" id="PS50011">
    <property type="entry name" value="PROTEIN_KINASE_DOM"/>
    <property type="match status" value="1"/>
</dbReference>
<evidence type="ECO:0000313" key="8">
    <source>
        <dbReference type="EMBL" id="KAF5925022.1"/>
    </source>
</evidence>
<keyword evidence="9" id="KW-1185">Reference proteome</keyword>
<evidence type="ECO:0000256" key="6">
    <source>
        <dbReference type="ARBA" id="ARBA00022840"/>
    </source>
</evidence>
<reference evidence="8 9" key="1">
    <citation type="journal article" date="2020" name="Mol. Biol. Evol.">
        <title>Interspecific Gene Flow and the Evolution of Specialization in Black and White Rhinoceros.</title>
        <authorList>
            <person name="Moodley Y."/>
            <person name="Westbury M.V."/>
            <person name="Russo I.M."/>
            <person name="Gopalakrishnan S."/>
            <person name="Rakotoarivelo A."/>
            <person name="Olsen R.A."/>
            <person name="Prost S."/>
            <person name="Tunstall T."/>
            <person name="Ryder O.A."/>
            <person name="Dalen L."/>
            <person name="Bruford M.W."/>
        </authorList>
    </citation>
    <scope>NUCLEOTIDE SEQUENCE [LARGE SCALE GENOMIC DNA]</scope>
    <source>
        <strain evidence="8">SBR-YM</strain>
        <tissue evidence="8">Skin</tissue>
    </source>
</reference>
<evidence type="ECO:0000313" key="9">
    <source>
        <dbReference type="Proteomes" id="UP000551758"/>
    </source>
</evidence>
<evidence type="ECO:0000256" key="3">
    <source>
        <dbReference type="ARBA" id="ARBA00022679"/>
    </source>
</evidence>
<evidence type="ECO:0000256" key="4">
    <source>
        <dbReference type="ARBA" id="ARBA00022741"/>
    </source>
</evidence>